<comment type="caution">
    <text evidence="3">The sequence shown here is derived from an EMBL/GenBank/DDBJ whole genome shotgun (WGS) entry which is preliminary data.</text>
</comment>
<evidence type="ECO:0000256" key="2">
    <source>
        <dbReference type="SAM" id="MobiDB-lite"/>
    </source>
</evidence>
<feature type="region of interest" description="Disordered" evidence="2">
    <location>
        <begin position="499"/>
        <end position="525"/>
    </location>
</feature>
<feature type="coiled-coil region" evidence="1">
    <location>
        <begin position="380"/>
        <end position="442"/>
    </location>
</feature>
<feature type="compositionally biased region" description="Low complexity" evidence="2">
    <location>
        <begin position="103"/>
        <end position="113"/>
    </location>
</feature>
<sequence>MAGRHVRADGNGGGGAAAAAAPSPSPSAAPAPPAAASSGADIREPLRSLYQNSSTDPGVQPSPIPSKVSHPYRPFVFGSSRSASSRSVSPDAEDTRHHHQPDAAAALAAAAAAAGGGGGLAAAAREGGNNERPRMSSSSHRSQPGGAGADAEEELQQDHHHQQQNQQNQQNQQQQQQQRHEASSDQSEIQNCVDDGESSPRSPMSVSEGSQSYGHSCFSDSQLITDVEDNENLMQLKLEAMTWAAMAKDFTISSLEKRLRKALQIAKAEQAKNLELQKQLDDSRQELGKAKEDIAKLEEAEERLCRERGDIEVDATQFAAERAKFAAEQSKQHRSQLLLLEHRIKLMLGESAKPAHLRGQDRQLDRSLMMQNRAWQSSDVQILEEALDQAQERILEAEQEIEELRGEVSDANTDLRVSELLRKTQSRRLKALEKERRFLLRKGALRSVKLAPRSTQRKCETPVPGGPGWNTKVLLKKVVGWPVCSLELSREKVGARQGKARLGEGANKGGPKAENDEDGGILFGNNSTSQSVLPRAVCCTIYLLPRRGRRHEEDDDDDEGVSEEEEEDDDDALGLGVVVRLSVLGADEKCLS</sequence>
<proteinExistence type="predicted"/>
<feature type="compositionally biased region" description="Low complexity" evidence="2">
    <location>
        <begin position="163"/>
        <end position="177"/>
    </location>
</feature>
<feature type="coiled-coil region" evidence="1">
    <location>
        <begin position="252"/>
        <end position="307"/>
    </location>
</feature>
<dbReference type="EMBL" id="LVLJ01000312">
    <property type="protein sequence ID" value="OAE34813.1"/>
    <property type="molecule type" value="Genomic_DNA"/>
</dbReference>
<gene>
    <name evidence="3" type="ORF">AXG93_2528s1800</name>
</gene>
<feature type="region of interest" description="Disordered" evidence="2">
    <location>
        <begin position="549"/>
        <end position="573"/>
    </location>
</feature>
<feature type="compositionally biased region" description="Low complexity" evidence="2">
    <location>
        <begin position="79"/>
        <end position="89"/>
    </location>
</feature>
<feature type="compositionally biased region" description="Pro residues" evidence="2">
    <location>
        <begin position="23"/>
        <end position="33"/>
    </location>
</feature>
<evidence type="ECO:0000313" key="4">
    <source>
        <dbReference type="Proteomes" id="UP000077202"/>
    </source>
</evidence>
<name>A0A176WQJ9_MARPO</name>
<protein>
    <submittedName>
        <fullName evidence="3">Uncharacterized protein</fullName>
    </submittedName>
</protein>
<feature type="region of interest" description="Disordered" evidence="2">
    <location>
        <begin position="1"/>
        <end position="214"/>
    </location>
</feature>
<feature type="compositionally biased region" description="Polar residues" evidence="2">
    <location>
        <begin position="199"/>
        <end position="214"/>
    </location>
</feature>
<reference evidence="3" key="1">
    <citation type="submission" date="2016-03" db="EMBL/GenBank/DDBJ databases">
        <title>Mechanisms controlling the formation of the plant cell surface in tip-growing cells are functionally conserved among land plants.</title>
        <authorList>
            <person name="Honkanen S."/>
            <person name="Jones V.A."/>
            <person name="Morieri G."/>
            <person name="Champion C."/>
            <person name="Hetherington A.J."/>
            <person name="Kelly S."/>
            <person name="Saint-Marcoux D."/>
            <person name="Proust H."/>
            <person name="Prescott H."/>
            <person name="Dolan L."/>
        </authorList>
    </citation>
    <scope>NUCLEOTIDE SEQUENCE [LARGE SCALE GENOMIC DNA]</scope>
    <source>
        <tissue evidence="3">Whole gametophyte</tissue>
    </source>
</reference>
<keyword evidence="4" id="KW-1185">Reference proteome</keyword>
<organism evidence="3 4">
    <name type="scientific">Marchantia polymorpha subsp. ruderalis</name>
    <dbReference type="NCBI Taxonomy" id="1480154"/>
    <lineage>
        <taxon>Eukaryota</taxon>
        <taxon>Viridiplantae</taxon>
        <taxon>Streptophyta</taxon>
        <taxon>Embryophyta</taxon>
        <taxon>Marchantiophyta</taxon>
        <taxon>Marchantiopsida</taxon>
        <taxon>Marchantiidae</taxon>
        <taxon>Marchantiales</taxon>
        <taxon>Marchantiaceae</taxon>
        <taxon>Marchantia</taxon>
    </lineage>
</organism>
<keyword evidence="1" id="KW-0175">Coiled coil</keyword>
<dbReference type="AlphaFoldDB" id="A0A176WQJ9"/>
<evidence type="ECO:0000313" key="3">
    <source>
        <dbReference type="EMBL" id="OAE34813.1"/>
    </source>
</evidence>
<dbReference type="Proteomes" id="UP000077202">
    <property type="component" value="Unassembled WGS sequence"/>
</dbReference>
<accession>A0A176WQJ9</accession>
<feature type="compositionally biased region" description="Acidic residues" evidence="2">
    <location>
        <begin position="553"/>
        <end position="572"/>
    </location>
</feature>
<evidence type="ECO:0000256" key="1">
    <source>
        <dbReference type="SAM" id="Coils"/>
    </source>
</evidence>